<keyword evidence="3" id="KW-0119">Carbohydrate metabolism</keyword>
<evidence type="ECO:0000256" key="3">
    <source>
        <dbReference type="ARBA" id="ARBA00023277"/>
    </source>
</evidence>
<dbReference type="OrthoDB" id="4664297at2759"/>
<protein>
    <submittedName>
        <fullName evidence="5">Putative raffinose synthase protein</fullName>
    </submittedName>
</protein>
<dbReference type="Gene3D" id="3.20.20.70">
    <property type="entry name" value="Aldolase class I"/>
    <property type="match status" value="1"/>
</dbReference>
<evidence type="ECO:0000313" key="5">
    <source>
        <dbReference type="EMBL" id="KKY25157.1"/>
    </source>
</evidence>
<sequence>MNGDPQMYATTFHGQLKLETCHPEARFTVRFRPSSDAQWQWANQTLGTSDGEIIFQSPSVSPGIADIFEMFTALVEVESLRSQSPGASVFLIKTKKAIPNVNFGDARMEHVTMGRVRNLRRYFALIKKSTPWIGPTHGLDNFRLTEAALLCSFLNADGKNVVLLALDDNAAMLTMLESDDAGNVVITARNDSSEPAQARVLVSVADEFDIANAAALYAAREYVLRRTAIPRVDFPTENIRSRSIDDDTILVSNDFEAQWLEDWYDGLAYCTWNSLGQELTEGKIINALDSLSAKGIEISSLIIDDNWQSLDNSGSSQFKRGWVEFEADRKAFPNGLRHTAVTIRSRYPNVQHIAVWHALCGYWGWISPSGKIANEYVTKRILKDKSQDPFPTNDEYLAIDPDDIHRMYDDFYRFLASSGIDSVKTDVQCYLDVLGSTPDRRRFTDAYQDAWLIAINKHFSAKAISCMSHVPQIIFHSLLPKNRPTILFRNSDDFFPDVADSHPYHLFWNAHNALLVQHLNVLPDWDMFQTSHEYASFHAAARCLSGGPIYITDYPGQHDIDLIKQITARNPRGQTVILRPSTIGKTLDIYNDYSERHILRIGSYNGRFKSGVGFVGLFNIDYKETSCLVPIKDFPGVVSGQKYIIRSYVEGRISSPVELTNGTLPNNLFFILLPIKGYEILTAHPLYDISGSDIMVAPLGLLRKMTGGAALVSAAVGLTEEGNRVRIRVALKALGTLGVWVSDLESRSIMDDFLILMLGRVIPVEAVSKMGHVLEIDVERAWDETNLSPGWSNEASVEIIMKL</sequence>
<name>A0A0G2EQU0_PHACM</name>
<accession>A0A0G2EQU0</accession>
<dbReference type="Proteomes" id="UP000053317">
    <property type="component" value="Unassembled WGS sequence"/>
</dbReference>
<gene>
    <name evidence="5" type="ORF">UCRPC4_g01963</name>
</gene>
<reference evidence="5 6" key="2">
    <citation type="submission" date="2015-05" db="EMBL/GenBank/DDBJ databases">
        <authorList>
            <person name="Morales-Cruz A."/>
            <person name="Amrine K.C."/>
            <person name="Cantu D."/>
        </authorList>
    </citation>
    <scope>NUCLEOTIDE SEQUENCE [LARGE SCALE GENOMIC DNA]</scope>
    <source>
        <strain evidence="5">UCRPC4</strain>
    </source>
</reference>
<dbReference type="GO" id="GO:0004557">
    <property type="term" value="F:alpha-galactosidase activity"/>
    <property type="evidence" value="ECO:0007669"/>
    <property type="project" value="UniProtKB-EC"/>
</dbReference>
<proteinExistence type="inferred from homology"/>
<keyword evidence="6" id="KW-1185">Reference proteome</keyword>
<dbReference type="InterPro" id="IPR017853">
    <property type="entry name" value="GH"/>
</dbReference>
<dbReference type="EMBL" id="LCWF01000047">
    <property type="protein sequence ID" value="KKY25157.1"/>
    <property type="molecule type" value="Genomic_DNA"/>
</dbReference>
<dbReference type="AlphaFoldDB" id="A0A0G2EQU0"/>
<comment type="caution">
    <text evidence="5">The sequence shown here is derived from an EMBL/GenBank/DDBJ whole genome shotgun (WGS) entry which is preliminary data.</text>
</comment>
<dbReference type="PANTHER" id="PTHR31268">
    <property type="match status" value="1"/>
</dbReference>
<organism evidence="5 6">
    <name type="scientific">Phaeomoniella chlamydospora</name>
    <name type="common">Phaeoacremonium chlamydosporum</name>
    <dbReference type="NCBI Taxonomy" id="158046"/>
    <lineage>
        <taxon>Eukaryota</taxon>
        <taxon>Fungi</taxon>
        <taxon>Dikarya</taxon>
        <taxon>Ascomycota</taxon>
        <taxon>Pezizomycotina</taxon>
        <taxon>Eurotiomycetes</taxon>
        <taxon>Chaetothyriomycetidae</taxon>
        <taxon>Phaeomoniellales</taxon>
        <taxon>Phaeomoniellaceae</taxon>
        <taxon>Phaeomoniella</taxon>
    </lineage>
</organism>
<dbReference type="PANTHER" id="PTHR31268:SF32">
    <property type="entry name" value="GALACTINOL--SUCROSE GALACTOSYLTRANSFERASE 2-RELATED"/>
    <property type="match status" value="1"/>
</dbReference>
<comment type="catalytic activity">
    <reaction evidence="4">
        <text>alpha-D-galactosyl-(1-&gt;3)-1D-myo-inositol + sucrose = raffinose + myo-inositol</text>
        <dbReference type="Rhea" id="RHEA:20161"/>
        <dbReference type="ChEBI" id="CHEBI:16634"/>
        <dbReference type="ChEBI" id="CHEBI:17268"/>
        <dbReference type="ChEBI" id="CHEBI:17505"/>
        <dbReference type="ChEBI" id="CHEBI:17992"/>
        <dbReference type="EC" id="2.4.1.82"/>
    </reaction>
</comment>
<comment type="similarity">
    <text evidence="2">Belongs to the glycosyl hydrolases 36 family.</text>
</comment>
<dbReference type="GO" id="GO:0047274">
    <property type="term" value="F:galactinol-sucrose galactosyltransferase activity"/>
    <property type="evidence" value="ECO:0007669"/>
    <property type="project" value="UniProtKB-EC"/>
</dbReference>
<reference evidence="5 6" key="1">
    <citation type="submission" date="2015-05" db="EMBL/GenBank/DDBJ databases">
        <title>Distinctive expansion of gene families associated with plant cell wall degradation and secondary metabolism in the genomes of grapevine trunk pathogens.</title>
        <authorList>
            <person name="Lawrence D.P."/>
            <person name="Travadon R."/>
            <person name="Rolshausen P.E."/>
            <person name="Baumgartner K."/>
        </authorList>
    </citation>
    <scope>NUCLEOTIDE SEQUENCE [LARGE SCALE GENOMIC DNA]</scope>
    <source>
        <strain evidence="5">UCRPC4</strain>
    </source>
</reference>
<evidence type="ECO:0000256" key="1">
    <source>
        <dbReference type="ARBA" id="ARBA00001255"/>
    </source>
</evidence>
<dbReference type="SUPFAM" id="SSF51445">
    <property type="entry name" value="(Trans)glycosidases"/>
    <property type="match status" value="1"/>
</dbReference>
<comment type="catalytic activity">
    <reaction evidence="1">
        <text>Hydrolysis of terminal, non-reducing alpha-D-galactose residues in alpha-D-galactosides, including galactose oligosaccharides, galactomannans and galactolipids.</text>
        <dbReference type="EC" id="3.2.1.22"/>
    </reaction>
</comment>
<evidence type="ECO:0000256" key="2">
    <source>
        <dbReference type="ARBA" id="ARBA00007240"/>
    </source>
</evidence>
<dbReference type="InterPro" id="IPR008811">
    <property type="entry name" value="Glycosyl_hydrolases_36"/>
</dbReference>
<evidence type="ECO:0000256" key="4">
    <source>
        <dbReference type="ARBA" id="ARBA00049426"/>
    </source>
</evidence>
<dbReference type="InterPro" id="IPR013785">
    <property type="entry name" value="Aldolase_TIM"/>
</dbReference>
<dbReference type="Pfam" id="PF05691">
    <property type="entry name" value="Raffinose_syn"/>
    <property type="match status" value="1"/>
</dbReference>
<evidence type="ECO:0000313" key="6">
    <source>
        <dbReference type="Proteomes" id="UP000053317"/>
    </source>
</evidence>